<gene>
    <name evidence="1" type="ORF">QO034_13390</name>
</gene>
<feature type="non-terminal residue" evidence="1">
    <location>
        <position position="110"/>
    </location>
</feature>
<keyword evidence="2" id="KW-1185">Reference proteome</keyword>
<evidence type="ECO:0008006" key="3">
    <source>
        <dbReference type="Google" id="ProtNLM"/>
    </source>
</evidence>
<proteinExistence type="predicted"/>
<sequence>MVNMNPIFSVTANVQTPPAPSSAIYRGQHDPDDVDFAGPIGGEAEFLSPRGNVLHPTGSGVYRYVDGTVPSSGDGLSPATAYKTITEAVIAARAGDCVLVEPGIYGEQVG</sequence>
<evidence type="ECO:0000313" key="1">
    <source>
        <dbReference type="EMBL" id="MDK3074110.1"/>
    </source>
</evidence>
<comment type="caution">
    <text evidence="1">The sequence shown here is derived from an EMBL/GenBank/DDBJ whole genome shotgun (WGS) entry which is preliminary data.</text>
</comment>
<dbReference type="Proteomes" id="UP001227126">
    <property type="component" value="Unassembled WGS sequence"/>
</dbReference>
<name>A0ABT7FG43_9RHOB</name>
<accession>A0ABT7FG43</accession>
<dbReference type="InterPro" id="IPR011050">
    <property type="entry name" value="Pectin_lyase_fold/virulence"/>
</dbReference>
<organism evidence="1 2">
    <name type="scientific">Sedimentitalea xiamensis</name>
    <dbReference type="NCBI Taxonomy" id="3050037"/>
    <lineage>
        <taxon>Bacteria</taxon>
        <taxon>Pseudomonadati</taxon>
        <taxon>Pseudomonadota</taxon>
        <taxon>Alphaproteobacteria</taxon>
        <taxon>Rhodobacterales</taxon>
        <taxon>Paracoccaceae</taxon>
        <taxon>Sedimentitalea</taxon>
    </lineage>
</organism>
<evidence type="ECO:0000313" key="2">
    <source>
        <dbReference type="Proteomes" id="UP001227126"/>
    </source>
</evidence>
<dbReference type="InterPro" id="IPR012334">
    <property type="entry name" value="Pectin_lyas_fold"/>
</dbReference>
<dbReference type="EMBL" id="JASNJE010000015">
    <property type="protein sequence ID" value="MDK3074110.1"/>
    <property type="molecule type" value="Genomic_DNA"/>
</dbReference>
<reference evidence="1 2" key="1">
    <citation type="submission" date="2023-05" db="EMBL/GenBank/DDBJ databases">
        <title>Sedimentitalea sp. nov. JM2-8.</title>
        <authorList>
            <person name="Huang J."/>
        </authorList>
    </citation>
    <scope>NUCLEOTIDE SEQUENCE [LARGE SCALE GENOMIC DNA]</scope>
    <source>
        <strain evidence="1 2">JM2-8</strain>
    </source>
</reference>
<dbReference type="SUPFAM" id="SSF51126">
    <property type="entry name" value="Pectin lyase-like"/>
    <property type="match status" value="1"/>
</dbReference>
<dbReference type="RefSeq" id="WP_284486044.1">
    <property type="nucleotide sequence ID" value="NZ_JASNJE010000015.1"/>
</dbReference>
<dbReference type="Gene3D" id="2.160.20.10">
    <property type="entry name" value="Single-stranded right-handed beta-helix, Pectin lyase-like"/>
    <property type="match status" value="1"/>
</dbReference>
<protein>
    <recommendedName>
        <fullName evidence="3">DUF1565 domain-containing protein</fullName>
    </recommendedName>
</protein>